<keyword evidence="16" id="KW-1185">Reference proteome</keyword>
<evidence type="ECO:0000256" key="2">
    <source>
        <dbReference type="ARBA" id="ARBA00004648"/>
    </source>
</evidence>
<gene>
    <name evidence="15" type="ORF">Gasu_27100</name>
</gene>
<dbReference type="OrthoDB" id="10257561at2759"/>
<keyword evidence="11" id="KW-1133">Transmembrane helix</keyword>
<keyword evidence="8" id="KW-0812">Transmembrane</keyword>
<dbReference type="PANTHER" id="PTHR10806">
    <property type="entry name" value="SIGNAL PEPTIDASE COMPLEX CATALYTIC SUBUNIT SEC11"/>
    <property type="match status" value="1"/>
</dbReference>
<dbReference type="RefSeq" id="XP_005706444.1">
    <property type="nucleotide sequence ID" value="XM_005706387.1"/>
</dbReference>
<keyword evidence="10" id="KW-0256">Endoplasmic reticulum</keyword>
<dbReference type="InterPro" id="IPR019533">
    <property type="entry name" value="Peptidase_S26"/>
</dbReference>
<dbReference type="InterPro" id="IPR015927">
    <property type="entry name" value="Peptidase_S24_S26A/B/C"/>
</dbReference>
<sequence>MFSNLSSHIHWTLKEMSHRDVNTRPVVEEKKTTETVLSWKKWLLKRESLLQVLNLLLVFASALVIWKGAIAVSLSESPVVVVLSGSMEPGMRRGDLLVLSNRTKQLRCGDIVVYKVQNREIPIVHRIIEVHDDGNEPLYLTKGDNNFFDDRSLYSPNTFFLRRGDIVGKSIFIVRWVGMVTIIMKEHPFLKLIIVGFLSLTVLLGE</sequence>
<evidence type="ECO:0000256" key="10">
    <source>
        <dbReference type="ARBA" id="ARBA00022824"/>
    </source>
</evidence>
<evidence type="ECO:0000256" key="5">
    <source>
        <dbReference type="ARBA" id="ARBA00019685"/>
    </source>
</evidence>
<keyword evidence="12" id="KW-0472">Membrane</keyword>
<evidence type="ECO:0000259" key="14">
    <source>
        <dbReference type="Pfam" id="PF00717"/>
    </source>
</evidence>
<evidence type="ECO:0000256" key="7">
    <source>
        <dbReference type="ARBA" id="ARBA00022670"/>
    </source>
</evidence>
<dbReference type="CDD" id="cd06530">
    <property type="entry name" value="S26_SPase_I"/>
    <property type="match status" value="1"/>
</dbReference>
<dbReference type="InterPro" id="IPR001733">
    <property type="entry name" value="Peptidase_S26B"/>
</dbReference>
<dbReference type="AlphaFoldDB" id="M2Y289"/>
<reference evidence="16" key="1">
    <citation type="journal article" date="2013" name="Science">
        <title>Gene transfer from bacteria and archaea facilitated evolution of an extremophilic eukaryote.</title>
        <authorList>
            <person name="Schonknecht G."/>
            <person name="Chen W.H."/>
            <person name="Ternes C.M."/>
            <person name="Barbier G.G."/>
            <person name="Shrestha R.P."/>
            <person name="Stanke M."/>
            <person name="Brautigam A."/>
            <person name="Baker B.J."/>
            <person name="Banfield J.F."/>
            <person name="Garavito R.M."/>
            <person name="Carr K."/>
            <person name="Wilkerson C."/>
            <person name="Rensing S.A."/>
            <person name="Gagneul D."/>
            <person name="Dickenson N.E."/>
            <person name="Oesterhelt C."/>
            <person name="Lercher M.J."/>
            <person name="Weber A.P."/>
        </authorList>
    </citation>
    <scope>NUCLEOTIDE SEQUENCE [LARGE SCALE GENOMIC DNA]</scope>
    <source>
        <strain evidence="16">074W</strain>
    </source>
</reference>
<dbReference type="GO" id="GO:0006465">
    <property type="term" value="P:signal peptide processing"/>
    <property type="evidence" value="ECO:0007669"/>
    <property type="project" value="InterPro"/>
</dbReference>
<evidence type="ECO:0000256" key="1">
    <source>
        <dbReference type="ARBA" id="ARBA00000677"/>
    </source>
</evidence>
<evidence type="ECO:0000256" key="8">
    <source>
        <dbReference type="ARBA" id="ARBA00022692"/>
    </source>
</evidence>
<dbReference type="NCBIfam" id="TIGR02228">
    <property type="entry name" value="sigpep_I_arch"/>
    <property type="match status" value="1"/>
</dbReference>
<dbReference type="PROSITE" id="PS00761">
    <property type="entry name" value="SPASE_I_3"/>
    <property type="match status" value="1"/>
</dbReference>
<accession>M2Y289</accession>
<keyword evidence="9 15" id="KW-0378">Hydrolase</keyword>
<evidence type="ECO:0000313" key="15">
    <source>
        <dbReference type="EMBL" id="EME29924.1"/>
    </source>
</evidence>
<dbReference type="GO" id="GO:0004252">
    <property type="term" value="F:serine-type endopeptidase activity"/>
    <property type="evidence" value="ECO:0007669"/>
    <property type="project" value="InterPro"/>
</dbReference>
<proteinExistence type="inferred from homology"/>
<organism evidence="15 16">
    <name type="scientific">Galdieria sulphuraria</name>
    <name type="common">Red alga</name>
    <dbReference type="NCBI Taxonomy" id="130081"/>
    <lineage>
        <taxon>Eukaryota</taxon>
        <taxon>Rhodophyta</taxon>
        <taxon>Bangiophyceae</taxon>
        <taxon>Galdieriales</taxon>
        <taxon>Galdieriaceae</taxon>
        <taxon>Galdieria</taxon>
    </lineage>
</organism>
<dbReference type="SUPFAM" id="SSF51306">
    <property type="entry name" value="LexA/Signal peptidase"/>
    <property type="match status" value="1"/>
</dbReference>
<comment type="catalytic activity">
    <reaction evidence="1">
        <text>Cleavage of hydrophobic, N-terminal signal or leader sequences from secreted and periplasmic proteins.</text>
        <dbReference type="EC" id="3.4.21.89"/>
    </reaction>
</comment>
<dbReference type="OMA" id="ILMNEYP"/>
<dbReference type="GeneID" id="17088688"/>
<dbReference type="Pfam" id="PF00717">
    <property type="entry name" value="Peptidase_S24"/>
    <property type="match status" value="1"/>
</dbReference>
<evidence type="ECO:0000256" key="12">
    <source>
        <dbReference type="ARBA" id="ARBA00023136"/>
    </source>
</evidence>
<dbReference type="STRING" id="130081.M2Y289"/>
<keyword evidence="7" id="KW-0645">Protease</keyword>
<protein>
    <recommendedName>
        <fullName evidence="5">Signal peptidase complex catalytic subunit SEC11</fullName>
        <ecNumber evidence="4">3.4.21.89</ecNumber>
    </recommendedName>
    <alternativeName>
        <fullName evidence="6">Signal peptidase complex catalytic subunit sec11</fullName>
    </alternativeName>
</protein>
<dbReference type="PRINTS" id="PR00728">
    <property type="entry name" value="SIGNALPTASE"/>
</dbReference>
<evidence type="ECO:0000256" key="13">
    <source>
        <dbReference type="ARBA" id="ARBA00045533"/>
    </source>
</evidence>
<dbReference type="KEGG" id="gsl:Gasu_27100"/>
<dbReference type="GO" id="GO:0009003">
    <property type="term" value="F:signal peptidase activity"/>
    <property type="evidence" value="ECO:0007669"/>
    <property type="project" value="UniProtKB-EC"/>
</dbReference>
<dbReference type="InterPro" id="IPR019758">
    <property type="entry name" value="Pept_S26A_signal_pept_1_CS"/>
</dbReference>
<dbReference type="PANTHER" id="PTHR10806:SF6">
    <property type="entry name" value="SIGNAL PEPTIDASE COMPLEX CATALYTIC SUBUNIT SEC11"/>
    <property type="match status" value="1"/>
</dbReference>
<dbReference type="EC" id="3.4.21.89" evidence="4"/>
<comment type="similarity">
    <text evidence="3">Belongs to the peptidase S26B family.</text>
</comment>
<dbReference type="Gene3D" id="2.10.109.10">
    <property type="entry name" value="Umud Fragment, subunit A"/>
    <property type="match status" value="1"/>
</dbReference>
<dbReference type="Gramene" id="EME29924">
    <property type="protein sequence ID" value="EME29924"/>
    <property type="gene ID" value="Gasu_27100"/>
</dbReference>
<dbReference type="GO" id="GO:0005787">
    <property type="term" value="C:signal peptidase complex"/>
    <property type="evidence" value="ECO:0007669"/>
    <property type="project" value="TreeGrafter"/>
</dbReference>
<dbReference type="Proteomes" id="UP000030680">
    <property type="component" value="Unassembled WGS sequence"/>
</dbReference>
<evidence type="ECO:0000256" key="9">
    <source>
        <dbReference type="ARBA" id="ARBA00022801"/>
    </source>
</evidence>
<comment type="function">
    <text evidence="13">Catalytic component of the signal peptidase complex (SPC) which catalyzes the cleavage of N-terminal signal sequences from nascent proteins as they are translocated into the lumen of the endoplasmic reticulum. Specifically cleaves N-terminal signal peptides that contain a hydrophobic alpha-helix (h-region) shorter than 18-20 amino acids.</text>
</comment>
<feature type="domain" description="Peptidase S24/S26A/S26B/S26C" evidence="14">
    <location>
        <begin position="76"/>
        <end position="132"/>
    </location>
</feature>
<evidence type="ECO:0000313" key="16">
    <source>
        <dbReference type="Proteomes" id="UP000030680"/>
    </source>
</evidence>
<evidence type="ECO:0000256" key="4">
    <source>
        <dbReference type="ARBA" id="ARBA00013208"/>
    </source>
</evidence>
<name>M2Y289_GALSU</name>
<evidence type="ECO:0000256" key="11">
    <source>
        <dbReference type="ARBA" id="ARBA00022989"/>
    </source>
</evidence>
<dbReference type="InterPro" id="IPR036286">
    <property type="entry name" value="LexA/Signal_pep-like_sf"/>
</dbReference>
<comment type="subcellular location">
    <subcellularLocation>
        <location evidence="2">Endoplasmic reticulum membrane</location>
        <topology evidence="2">Single-pass type II membrane protein</topology>
    </subcellularLocation>
</comment>
<evidence type="ECO:0000256" key="3">
    <source>
        <dbReference type="ARBA" id="ARBA00011035"/>
    </source>
</evidence>
<dbReference type="eggNOG" id="KOG3342">
    <property type="taxonomic scope" value="Eukaryota"/>
</dbReference>
<dbReference type="EMBL" id="KB454504">
    <property type="protein sequence ID" value="EME29924.1"/>
    <property type="molecule type" value="Genomic_DNA"/>
</dbReference>
<evidence type="ECO:0000256" key="6">
    <source>
        <dbReference type="ARBA" id="ARBA00021755"/>
    </source>
</evidence>
<dbReference type="MEROPS" id="S26.010"/>